<dbReference type="EMBL" id="LIAE01007057">
    <property type="protein sequence ID" value="PAV82383.1"/>
    <property type="molecule type" value="Genomic_DNA"/>
</dbReference>
<feature type="region of interest" description="Disordered" evidence="2">
    <location>
        <begin position="832"/>
        <end position="891"/>
    </location>
</feature>
<comment type="caution">
    <text evidence="4">The sequence shown here is derived from an EMBL/GenBank/DDBJ whole genome shotgun (WGS) entry which is preliminary data.</text>
</comment>
<sequence length="1269" mass="153417">MRRSYSCDRNHPVVRRIPIQYVHPSGAYSSREDLRSDIPSRSTVREIPVQRAPSSVTSVLDYRMPSSYAVQPQENPDEYYRREILTRTIVTRSTEALSQPPLGRSSPIERYISYPDPNTREERTVDYKVTYHRDIEEEERRIREDQERRRREEEDRRRREEEARRLWEIKEREILERMRTERELKEKYFEQSILDRERAEKDRIEHDRLNREAAEMERRREWERRENERRALEEAELAKRRQLEKERLELERQEEERRERERLERERLRLEAERAAAEEAARRQAEVERIERERIERERLEIERIERIKRERQEREERERQREKEEEERLRKEREELLRIERERRELEIKERELLVIARREAEERERQRIEDEAREARRRQEERREAELLAEIQRQADERERLRRLQEREEQERLERIRREQQRIDLEKADAERRERERAEEERRERELLEASQRKKEQREKERLQDLENERKRQEEEERARQQREAERRAAAERERQRREEEDKERIRISELERAAAMRRAEREAELDRQRERDELDRKAREITDMEKRENERRERERLEEERSIAELKEKEKRNQEIRDRERREAAEREAARKMDDRRSRDKLDIIVRERTEKERFESEKRRLLAEKEALNKKKHHLLSSETLQKLTRPPYFSRDNLNTEVTTKVERQVIERIDRNLASRYHRARMDKARRDFYSGAPDSTEGVTDRFRKSVDDLTSTSRHPAELRGPLLSRFHDSEFKRPTDYNDLPYPRVGPSPYSQEFERLLEETERKYAAYRMRISQPNLYTRNRHWSTSYLETDVDTGRHEMASTTRQVPETDLDMVHNRRAESVVDYHRQSRRDQPEPVATDNHARSRSADYLMDRRTREETEVPENQLQKTMGESPRDSRLSEHELRFIKSTEKLTVPDWYREHRRTARPTDVDDGTLRRASRDALEGIDIPRGMFDKYRDEIENLRRSRTSLYDPNAASNRQDPQTQSTPRFVQDVRKDEDVGESRNLPGYTVSEVPSNWNYSDKRNSRVVEVADTFVGPRQVVDRNGAVSLRYGGRVTIEEVLDTIFQQTAPQPSHITDTTLPLADDIYQGSADAPGIYTHNYMLMEQLMRQPERAESLLKNEQLYVRCSHCHRTVRDDPEAQAYMSRIAREGYATSGRGSVNIRLASPQMAQAYVTKGWSALSAYPLHQLLFYYTVPALVAERKEPSLISLCRRYEPREKFILSVSIIADIEHCPETPPPEVVSFPQSYVPSTPLRSPFDYQQSQAMTPLTLIPTDV</sequence>
<feature type="compositionally biased region" description="Polar residues" evidence="2">
    <location>
        <begin position="960"/>
        <end position="981"/>
    </location>
</feature>
<keyword evidence="1" id="KW-0175">Coiled coil</keyword>
<proteinExistence type="predicted"/>
<dbReference type="PANTHER" id="PTHR21517">
    <property type="entry name" value="APICAL JUNCTION COMPONENT 1 HOMOLOG"/>
    <property type="match status" value="1"/>
</dbReference>
<dbReference type="InterPro" id="IPR058586">
    <property type="entry name" value="Ajm-1"/>
</dbReference>
<feature type="compositionally biased region" description="Basic and acidic residues" evidence="2">
    <location>
        <begin position="832"/>
        <end position="844"/>
    </location>
</feature>
<feature type="region of interest" description="Disordered" evidence="2">
    <location>
        <begin position="363"/>
        <end position="386"/>
    </location>
</feature>
<dbReference type="AlphaFoldDB" id="A0A2A2L890"/>
<dbReference type="GO" id="GO:0045216">
    <property type="term" value="P:cell-cell junction organization"/>
    <property type="evidence" value="ECO:0007669"/>
    <property type="project" value="InterPro"/>
</dbReference>
<dbReference type="STRING" id="2018661.A0A2A2L890"/>
<keyword evidence="5" id="KW-1185">Reference proteome</keyword>
<feature type="coiled-coil region" evidence="1">
    <location>
        <begin position="128"/>
        <end position="164"/>
    </location>
</feature>
<dbReference type="PANTHER" id="PTHR21517:SF3">
    <property type="entry name" value="APICAL JUNCTION COMPONENT 1 HOMOLOG"/>
    <property type="match status" value="1"/>
</dbReference>
<accession>A0A2A2L890</accession>
<feature type="region of interest" description="Disordered" evidence="2">
    <location>
        <begin position="959"/>
        <end position="1000"/>
    </location>
</feature>
<protein>
    <recommendedName>
        <fullName evidence="3">Apical junction molecule ajm1 alpha/beta domain-containing protein</fullName>
    </recommendedName>
</protein>
<evidence type="ECO:0000313" key="4">
    <source>
        <dbReference type="EMBL" id="PAV82383.1"/>
    </source>
</evidence>
<dbReference type="GO" id="GO:0005886">
    <property type="term" value="C:plasma membrane"/>
    <property type="evidence" value="ECO:0007669"/>
    <property type="project" value="TreeGrafter"/>
</dbReference>
<feature type="domain" description="Apical junction molecule ajm1 alpha/beta" evidence="3">
    <location>
        <begin position="1120"/>
        <end position="1228"/>
    </location>
</feature>
<name>A0A2A2L890_9BILA</name>
<dbReference type="GO" id="GO:0043296">
    <property type="term" value="C:apical junction complex"/>
    <property type="evidence" value="ECO:0007669"/>
    <property type="project" value="TreeGrafter"/>
</dbReference>
<feature type="compositionally biased region" description="Basic and acidic residues" evidence="2">
    <location>
        <begin position="984"/>
        <end position="994"/>
    </location>
</feature>
<dbReference type="InterPro" id="IPR038825">
    <property type="entry name" value="Apical_junction"/>
</dbReference>
<feature type="compositionally biased region" description="Basic and acidic residues" evidence="2">
    <location>
        <begin position="118"/>
        <end position="127"/>
    </location>
</feature>
<reference evidence="4 5" key="1">
    <citation type="journal article" date="2017" name="Curr. Biol.">
        <title>Genome architecture and evolution of a unichromosomal asexual nematode.</title>
        <authorList>
            <person name="Fradin H."/>
            <person name="Zegar C."/>
            <person name="Gutwein M."/>
            <person name="Lucas J."/>
            <person name="Kovtun M."/>
            <person name="Corcoran D."/>
            <person name="Baugh L.R."/>
            <person name="Kiontke K."/>
            <person name="Gunsalus K."/>
            <person name="Fitch D.H."/>
            <person name="Piano F."/>
        </authorList>
    </citation>
    <scope>NUCLEOTIDE SEQUENCE [LARGE SCALE GENOMIC DNA]</scope>
    <source>
        <strain evidence="4">PF1309</strain>
    </source>
</reference>
<evidence type="ECO:0000313" key="5">
    <source>
        <dbReference type="Proteomes" id="UP000218231"/>
    </source>
</evidence>
<dbReference type="OrthoDB" id="6431454at2759"/>
<evidence type="ECO:0000256" key="2">
    <source>
        <dbReference type="SAM" id="MobiDB-lite"/>
    </source>
</evidence>
<feature type="region of interest" description="Disordered" evidence="2">
    <location>
        <begin position="95"/>
        <end position="127"/>
    </location>
</feature>
<organism evidence="4 5">
    <name type="scientific">Diploscapter pachys</name>
    <dbReference type="NCBI Taxonomy" id="2018661"/>
    <lineage>
        <taxon>Eukaryota</taxon>
        <taxon>Metazoa</taxon>
        <taxon>Ecdysozoa</taxon>
        <taxon>Nematoda</taxon>
        <taxon>Chromadorea</taxon>
        <taxon>Rhabditida</taxon>
        <taxon>Rhabditina</taxon>
        <taxon>Rhabditomorpha</taxon>
        <taxon>Rhabditoidea</taxon>
        <taxon>Rhabditidae</taxon>
        <taxon>Diploscapter</taxon>
    </lineage>
</organism>
<feature type="region of interest" description="Disordered" evidence="2">
    <location>
        <begin position="431"/>
        <end position="598"/>
    </location>
</feature>
<evidence type="ECO:0000256" key="1">
    <source>
        <dbReference type="SAM" id="Coils"/>
    </source>
</evidence>
<feature type="region of interest" description="Disordered" evidence="2">
    <location>
        <begin position="312"/>
        <end position="332"/>
    </location>
</feature>
<evidence type="ECO:0000259" key="3">
    <source>
        <dbReference type="Pfam" id="PF26649"/>
    </source>
</evidence>
<dbReference type="Pfam" id="PF26649">
    <property type="entry name" value="Ajm-1"/>
    <property type="match status" value="1"/>
</dbReference>
<feature type="compositionally biased region" description="Basic and acidic residues" evidence="2">
    <location>
        <begin position="851"/>
        <end position="870"/>
    </location>
</feature>
<dbReference type="Proteomes" id="UP000218231">
    <property type="component" value="Unassembled WGS sequence"/>
</dbReference>
<gene>
    <name evidence="4" type="ORF">WR25_18450</name>
</gene>